<dbReference type="InterPro" id="IPR009351">
    <property type="entry name" value="AlkZ-like"/>
</dbReference>
<accession>A0ABP5DV33</accession>
<evidence type="ECO:0000313" key="2">
    <source>
        <dbReference type="Proteomes" id="UP001500013"/>
    </source>
</evidence>
<reference evidence="2" key="1">
    <citation type="journal article" date="2019" name="Int. J. Syst. Evol. Microbiol.">
        <title>The Global Catalogue of Microorganisms (GCM) 10K type strain sequencing project: providing services to taxonomists for standard genome sequencing and annotation.</title>
        <authorList>
            <consortium name="The Broad Institute Genomics Platform"/>
            <consortium name="The Broad Institute Genome Sequencing Center for Infectious Disease"/>
            <person name="Wu L."/>
            <person name="Ma J."/>
        </authorList>
    </citation>
    <scope>NUCLEOTIDE SEQUENCE [LARGE SCALE GENOMIC DNA]</scope>
    <source>
        <strain evidence="2">JCM 15628</strain>
    </source>
</reference>
<keyword evidence="2" id="KW-1185">Reference proteome</keyword>
<gene>
    <name evidence="1" type="ORF">GCM10009817_30460</name>
</gene>
<dbReference type="Pfam" id="PF06224">
    <property type="entry name" value="AlkZ-like"/>
    <property type="match status" value="1"/>
</dbReference>
<dbReference type="GO" id="GO:0003677">
    <property type="term" value="F:DNA binding"/>
    <property type="evidence" value="ECO:0007669"/>
    <property type="project" value="UniProtKB-KW"/>
</dbReference>
<protein>
    <submittedName>
        <fullName evidence="1">Winged helix DNA-binding domain-containing protein</fullName>
    </submittedName>
</protein>
<proteinExistence type="predicted"/>
<organism evidence="1 2">
    <name type="scientific">Terrabacter lapilli</name>
    <dbReference type="NCBI Taxonomy" id="436231"/>
    <lineage>
        <taxon>Bacteria</taxon>
        <taxon>Bacillati</taxon>
        <taxon>Actinomycetota</taxon>
        <taxon>Actinomycetes</taxon>
        <taxon>Micrococcales</taxon>
        <taxon>Intrasporangiaceae</taxon>
        <taxon>Terrabacter</taxon>
    </lineage>
</organism>
<keyword evidence="1" id="KW-0238">DNA-binding</keyword>
<dbReference type="PANTHER" id="PTHR38479:SF2">
    <property type="entry name" value="WINGED HELIX DNA-BINDING DOMAIN-CONTAINING PROTEIN"/>
    <property type="match status" value="1"/>
</dbReference>
<name>A0ABP5DV33_9MICO</name>
<dbReference type="RefSeq" id="WP_344064318.1">
    <property type="nucleotide sequence ID" value="NZ_BAAAPU010000009.1"/>
</dbReference>
<evidence type="ECO:0000313" key="1">
    <source>
        <dbReference type="EMBL" id="GAA1986852.1"/>
    </source>
</evidence>
<dbReference type="Proteomes" id="UP001500013">
    <property type="component" value="Unassembled WGS sequence"/>
</dbReference>
<sequence>MRETDRRRLRRARMAALGLTPPLGTTSPGVPVSALEVARELGALQAQDYASGAWSLGVRTGLTLRQVEQAVVDRQVVRTWPMRGTIHWVPAEDARWMCELLAAPRSTSLATRFAQLGITRADVERSGAAFEEHLGRPMSRPDVAALLVEHGIDPTDQRNYHLIGYHCMTGLICQGPLIGKQPSFVLIDAWVPHSRKPSREEALAIMAERYVRGHGPVTEKDLAGWLLKPLSFTREALALVQDRLVREDLDGQVWLTHVDARPVPEGPGGVHLLPQWDEFLLGYKSRDVTLPSEHFAKVVPGRNMVFKPTLVVDGEVAGTWRREQRRDRVRVEVQPFTQLSARRWREVDRAAAAYGVFLGTEAEVVRVGPGLPAPPQVSSDAAARTGSG</sequence>
<dbReference type="PANTHER" id="PTHR38479">
    <property type="entry name" value="LMO0824 PROTEIN"/>
    <property type="match status" value="1"/>
</dbReference>
<dbReference type="EMBL" id="BAAAPU010000009">
    <property type="protein sequence ID" value="GAA1986852.1"/>
    <property type="molecule type" value="Genomic_DNA"/>
</dbReference>
<comment type="caution">
    <text evidence="1">The sequence shown here is derived from an EMBL/GenBank/DDBJ whole genome shotgun (WGS) entry which is preliminary data.</text>
</comment>